<sequence length="525" mass="58419">MGRYEVACAAHRWEVPERYNIAQDVCDKHSPEKLAMVWERFDGARRELTWGELQALANQAAFVLRDAGVGRGDRVAVVLPPTPETAAVFFGVWKLGAILLSMSVLYGDEGIRHRLGDAEPAVLVTDATNADRFADAGVRVLVLDESGDASLLAGAPTDPISTDTAADDPAQLYYTSGTTGLAKGIVHAHRYLLAHEEFVYCHEVREGERFHGMGEWAWAAGIAPLLGPWRYGAVQCVYQREGGFDPRRQLDFLSRHQVSNLFTTPTAMRSMMAIADAGSQYPCGFRRVCSAGEPLNPEAIRWFREQYGVTVLDYYGLTESYPLVGNYPWMEVREGSMGRPMPGWDVRILDEDEQPVAVGERGEICLRARTNPHYPLGYWRNEEAAAETFGGEWFHTKDAASCDEDGYYWYEGRADDVIISAGYRVGPFEVESACLEHPAVAEAAVVASPDERRGTIVKAFVVLADRFAPSDALADEIKAHVREHLSAYAYPRRIEFVTELPKTLTGKIRRIELRHLEAQRARGEG</sequence>
<dbReference type="Pfam" id="PF13193">
    <property type="entry name" value="AMP-binding_C"/>
    <property type="match status" value="1"/>
</dbReference>
<dbReference type="KEGG" id="cwo:Cwoe_4442"/>
<dbReference type="GO" id="GO:0006633">
    <property type="term" value="P:fatty acid biosynthetic process"/>
    <property type="evidence" value="ECO:0007669"/>
    <property type="project" value="TreeGrafter"/>
</dbReference>
<evidence type="ECO:0000313" key="7">
    <source>
        <dbReference type="EMBL" id="ADB52856.1"/>
    </source>
</evidence>
<name>D3F7W2_CONWI</name>
<keyword evidence="4" id="KW-0067">ATP-binding</keyword>
<dbReference type="GO" id="GO:0015645">
    <property type="term" value="F:fatty acid ligase activity"/>
    <property type="evidence" value="ECO:0007669"/>
    <property type="project" value="TreeGrafter"/>
</dbReference>
<dbReference type="InterPro" id="IPR051087">
    <property type="entry name" value="Mitochondrial_ACSM"/>
</dbReference>
<dbReference type="Proteomes" id="UP000008229">
    <property type="component" value="Chromosome"/>
</dbReference>
<dbReference type="Gene3D" id="3.30.300.30">
    <property type="match status" value="1"/>
</dbReference>
<keyword evidence="3" id="KW-0547">Nucleotide-binding</keyword>
<dbReference type="FunFam" id="3.30.300.30:FF:000005">
    <property type="entry name" value="Acyl-coenzyme A synthetase ACSM5, mitochondrial"/>
    <property type="match status" value="1"/>
</dbReference>
<dbReference type="SUPFAM" id="SSF56801">
    <property type="entry name" value="Acetyl-CoA synthetase-like"/>
    <property type="match status" value="1"/>
</dbReference>
<evidence type="ECO:0000256" key="3">
    <source>
        <dbReference type="ARBA" id="ARBA00022741"/>
    </source>
</evidence>
<dbReference type="InterPro" id="IPR020845">
    <property type="entry name" value="AMP-binding_CS"/>
</dbReference>
<dbReference type="RefSeq" id="WP_012935907.1">
    <property type="nucleotide sequence ID" value="NC_013739.1"/>
</dbReference>
<keyword evidence="2 7" id="KW-0436">Ligase</keyword>
<dbReference type="AlphaFoldDB" id="D3F7W2"/>
<dbReference type="PANTHER" id="PTHR43605:SF10">
    <property type="entry name" value="ACYL-COA SYNTHETASE MEDIUM CHAIN FAMILY MEMBER 3"/>
    <property type="match status" value="1"/>
</dbReference>
<dbReference type="OrthoDB" id="9803968at2"/>
<dbReference type="InterPro" id="IPR000873">
    <property type="entry name" value="AMP-dep_synth/lig_dom"/>
</dbReference>
<evidence type="ECO:0000259" key="6">
    <source>
        <dbReference type="Pfam" id="PF13193"/>
    </source>
</evidence>
<evidence type="ECO:0000256" key="1">
    <source>
        <dbReference type="ARBA" id="ARBA00006432"/>
    </source>
</evidence>
<gene>
    <name evidence="7" type="ordered locus">Cwoe_4442</name>
</gene>
<evidence type="ECO:0000259" key="5">
    <source>
        <dbReference type="Pfam" id="PF00501"/>
    </source>
</evidence>
<comment type="similarity">
    <text evidence="1">Belongs to the ATP-dependent AMP-binding enzyme family.</text>
</comment>
<dbReference type="Gene3D" id="3.40.50.12780">
    <property type="entry name" value="N-terminal domain of ligase-like"/>
    <property type="match status" value="1"/>
</dbReference>
<evidence type="ECO:0000313" key="8">
    <source>
        <dbReference type="Proteomes" id="UP000008229"/>
    </source>
</evidence>
<dbReference type="STRING" id="469383.Cwoe_4442"/>
<organism evidence="7 8">
    <name type="scientific">Conexibacter woesei (strain DSM 14684 / CCUG 47730 / CIP 108061 / JCM 11494 / NBRC 100937 / ID131577)</name>
    <dbReference type="NCBI Taxonomy" id="469383"/>
    <lineage>
        <taxon>Bacteria</taxon>
        <taxon>Bacillati</taxon>
        <taxon>Actinomycetota</taxon>
        <taxon>Thermoleophilia</taxon>
        <taxon>Solirubrobacterales</taxon>
        <taxon>Conexibacteraceae</taxon>
        <taxon>Conexibacter</taxon>
    </lineage>
</organism>
<dbReference type="eggNOG" id="COG0365">
    <property type="taxonomic scope" value="Bacteria"/>
</dbReference>
<dbReference type="GO" id="GO:0016405">
    <property type="term" value="F:CoA-ligase activity"/>
    <property type="evidence" value="ECO:0007669"/>
    <property type="project" value="UniProtKB-ARBA"/>
</dbReference>
<dbReference type="GO" id="GO:0006637">
    <property type="term" value="P:acyl-CoA metabolic process"/>
    <property type="evidence" value="ECO:0007669"/>
    <property type="project" value="TreeGrafter"/>
</dbReference>
<accession>D3F7W2</accession>
<dbReference type="EMBL" id="CP001854">
    <property type="protein sequence ID" value="ADB52856.1"/>
    <property type="molecule type" value="Genomic_DNA"/>
</dbReference>
<dbReference type="PANTHER" id="PTHR43605">
    <property type="entry name" value="ACYL-COENZYME A SYNTHETASE"/>
    <property type="match status" value="1"/>
</dbReference>
<feature type="domain" description="AMP-dependent synthetase/ligase" evidence="5">
    <location>
        <begin position="28"/>
        <end position="369"/>
    </location>
</feature>
<evidence type="ECO:0000256" key="2">
    <source>
        <dbReference type="ARBA" id="ARBA00022598"/>
    </source>
</evidence>
<dbReference type="GO" id="GO:0005524">
    <property type="term" value="F:ATP binding"/>
    <property type="evidence" value="ECO:0007669"/>
    <property type="project" value="UniProtKB-KW"/>
</dbReference>
<reference evidence="8" key="2">
    <citation type="submission" date="2010-01" db="EMBL/GenBank/DDBJ databases">
        <title>The complete genome of Conexibacter woesei DSM 14684.</title>
        <authorList>
            <consortium name="US DOE Joint Genome Institute (JGI-PGF)"/>
            <person name="Lucas S."/>
            <person name="Copeland A."/>
            <person name="Lapidus A."/>
            <person name="Glavina del Rio T."/>
            <person name="Dalin E."/>
            <person name="Tice H."/>
            <person name="Bruce D."/>
            <person name="Goodwin L."/>
            <person name="Pitluck S."/>
            <person name="Kyrpides N."/>
            <person name="Mavromatis K."/>
            <person name="Ivanova N."/>
            <person name="Mikhailova N."/>
            <person name="Chertkov O."/>
            <person name="Brettin T."/>
            <person name="Detter J.C."/>
            <person name="Han C."/>
            <person name="Larimer F."/>
            <person name="Land M."/>
            <person name="Hauser L."/>
            <person name="Markowitz V."/>
            <person name="Cheng J.-F."/>
            <person name="Hugenholtz P."/>
            <person name="Woyke T."/>
            <person name="Wu D."/>
            <person name="Pukall R."/>
            <person name="Steenblock K."/>
            <person name="Schneider S."/>
            <person name="Klenk H.-P."/>
            <person name="Eisen J.A."/>
        </authorList>
    </citation>
    <scope>NUCLEOTIDE SEQUENCE [LARGE SCALE GENOMIC DNA]</scope>
    <source>
        <strain evidence="8">DSM 14684 / CIP 108061 / JCM 11494 / NBRC 100937 / ID131577</strain>
    </source>
</reference>
<reference evidence="7 8" key="1">
    <citation type="journal article" date="2010" name="Stand. Genomic Sci.">
        <title>Complete genome sequence of Conexibacter woesei type strain (ID131577).</title>
        <authorList>
            <person name="Pukall R."/>
            <person name="Lapidus A."/>
            <person name="Glavina Del Rio T."/>
            <person name="Copeland A."/>
            <person name="Tice H."/>
            <person name="Cheng J.-F."/>
            <person name="Lucas S."/>
            <person name="Chen F."/>
            <person name="Nolan M."/>
            <person name="Bruce D."/>
            <person name="Goodwin L."/>
            <person name="Pitluck S."/>
            <person name="Mavromatis K."/>
            <person name="Ivanova N."/>
            <person name="Ovchinnikova G."/>
            <person name="Pati A."/>
            <person name="Chen A."/>
            <person name="Palaniappan K."/>
            <person name="Land M."/>
            <person name="Hauser L."/>
            <person name="Chang Y.-J."/>
            <person name="Jeffries C.D."/>
            <person name="Chain P."/>
            <person name="Meincke L."/>
            <person name="Sims D."/>
            <person name="Brettin T."/>
            <person name="Detter J.C."/>
            <person name="Rohde M."/>
            <person name="Goeker M."/>
            <person name="Bristow J."/>
            <person name="Eisen J.A."/>
            <person name="Markowitz V."/>
            <person name="Kyrpides N.C."/>
            <person name="Klenk H.-P."/>
            <person name="Hugenholtz P."/>
        </authorList>
    </citation>
    <scope>NUCLEOTIDE SEQUENCE [LARGE SCALE GENOMIC DNA]</scope>
    <source>
        <strain evidence="8">DSM 14684 / CIP 108061 / JCM 11494 / NBRC 100937 / ID131577</strain>
    </source>
</reference>
<dbReference type="Pfam" id="PF00501">
    <property type="entry name" value="AMP-binding"/>
    <property type="match status" value="1"/>
</dbReference>
<dbReference type="HOGENOM" id="CLU_000022_59_10_11"/>
<feature type="domain" description="AMP-binding enzyme C-terminal" evidence="6">
    <location>
        <begin position="429"/>
        <end position="507"/>
    </location>
</feature>
<proteinExistence type="inferred from homology"/>
<dbReference type="InterPro" id="IPR025110">
    <property type="entry name" value="AMP-bd_C"/>
</dbReference>
<dbReference type="InterPro" id="IPR042099">
    <property type="entry name" value="ANL_N_sf"/>
</dbReference>
<dbReference type="InterPro" id="IPR045851">
    <property type="entry name" value="AMP-bd_C_sf"/>
</dbReference>
<protein>
    <submittedName>
        <fullName evidence="7">AMP-dependent synthetase and ligase</fullName>
    </submittedName>
</protein>
<evidence type="ECO:0000256" key="4">
    <source>
        <dbReference type="ARBA" id="ARBA00022840"/>
    </source>
</evidence>
<keyword evidence="8" id="KW-1185">Reference proteome</keyword>
<dbReference type="PROSITE" id="PS00455">
    <property type="entry name" value="AMP_BINDING"/>
    <property type="match status" value="1"/>
</dbReference>
<dbReference type="GO" id="GO:0004321">
    <property type="term" value="F:fatty-acyl-CoA synthase activity"/>
    <property type="evidence" value="ECO:0007669"/>
    <property type="project" value="TreeGrafter"/>
</dbReference>